<dbReference type="OrthoDB" id="9789573at2"/>
<organism evidence="1 2">
    <name type="scientific">Baekduia soli</name>
    <dbReference type="NCBI Taxonomy" id="496014"/>
    <lineage>
        <taxon>Bacteria</taxon>
        <taxon>Bacillati</taxon>
        <taxon>Actinomycetota</taxon>
        <taxon>Thermoleophilia</taxon>
        <taxon>Solirubrobacterales</taxon>
        <taxon>Baekduiaceae</taxon>
        <taxon>Baekduia</taxon>
    </lineage>
</organism>
<dbReference type="SUPFAM" id="SSF82784">
    <property type="entry name" value="OsmC-like"/>
    <property type="match status" value="1"/>
</dbReference>
<dbReference type="KEGG" id="bsol:FSW04_12720"/>
<dbReference type="PANTHER" id="PTHR39624">
    <property type="entry name" value="PROTEIN INVOLVED IN RIMO-MEDIATED BETA-METHYLTHIOLATION OF RIBOSOMAL PROTEIN S12 YCAO"/>
    <property type="match status" value="1"/>
</dbReference>
<dbReference type="Gene3D" id="3.30.300.20">
    <property type="match status" value="1"/>
</dbReference>
<dbReference type="InterPro" id="IPR003718">
    <property type="entry name" value="OsmC/Ohr_fam"/>
</dbReference>
<evidence type="ECO:0000313" key="1">
    <source>
        <dbReference type="EMBL" id="QEC48345.1"/>
    </source>
</evidence>
<dbReference type="InterPro" id="IPR015946">
    <property type="entry name" value="KH_dom-like_a/b"/>
</dbReference>
<dbReference type="Proteomes" id="UP000321805">
    <property type="component" value="Chromosome"/>
</dbReference>
<keyword evidence="2" id="KW-1185">Reference proteome</keyword>
<accession>A0A5B8U627</accession>
<name>A0A5B8U627_9ACTN</name>
<sequence length="139" mass="15225">MSMTAIARRTGGGLRHEIDVNGRHVLVTDEPLSLGGTDEGPAPHELLAATLASCISTMIALYANRNGWSLDDLSVEVDYDTQSQPRRFDIRVNLPAGLTEAQHTRLRRVADTCPVRRALEAGFAFDEQFVVPTPELRVA</sequence>
<gene>
    <name evidence="1" type="ORF">FSW04_12720</name>
</gene>
<dbReference type="InterPro" id="IPR036102">
    <property type="entry name" value="OsmC/Ohrsf"/>
</dbReference>
<evidence type="ECO:0000313" key="2">
    <source>
        <dbReference type="Proteomes" id="UP000321805"/>
    </source>
</evidence>
<dbReference type="Pfam" id="PF02566">
    <property type="entry name" value="OsmC"/>
    <property type="match status" value="1"/>
</dbReference>
<dbReference type="EMBL" id="CP042430">
    <property type="protein sequence ID" value="QEC48345.1"/>
    <property type="molecule type" value="Genomic_DNA"/>
</dbReference>
<dbReference type="PANTHER" id="PTHR39624:SF2">
    <property type="entry name" value="OSMC-LIKE PROTEIN"/>
    <property type="match status" value="1"/>
</dbReference>
<dbReference type="RefSeq" id="WP_146919777.1">
    <property type="nucleotide sequence ID" value="NZ_CP042430.1"/>
</dbReference>
<protein>
    <submittedName>
        <fullName evidence="1">OsmC family protein</fullName>
    </submittedName>
</protein>
<proteinExistence type="predicted"/>
<dbReference type="AlphaFoldDB" id="A0A5B8U627"/>
<reference evidence="1 2" key="1">
    <citation type="journal article" date="2018" name="J. Microbiol.">
        <title>Baekduia soli gen. nov., sp. nov., a novel bacterium isolated from the soil of Baekdu Mountain and proposal of a novel family name, Baekduiaceae fam. nov.</title>
        <authorList>
            <person name="An D.S."/>
            <person name="Siddiqi M.Z."/>
            <person name="Kim K.H."/>
            <person name="Yu H.S."/>
            <person name="Im W.T."/>
        </authorList>
    </citation>
    <scope>NUCLEOTIDE SEQUENCE [LARGE SCALE GENOMIC DNA]</scope>
    <source>
        <strain evidence="1 2">BR7-21</strain>
    </source>
</reference>